<evidence type="ECO:0000313" key="1">
    <source>
        <dbReference type="EMBL" id="NBH61564.1"/>
    </source>
</evidence>
<proteinExistence type="predicted"/>
<dbReference type="EMBL" id="QXWK01000013">
    <property type="protein sequence ID" value="NBH61564.1"/>
    <property type="molecule type" value="Genomic_DNA"/>
</dbReference>
<accession>A0A845QJD5</accession>
<reference evidence="1 2" key="1">
    <citation type="submission" date="2018-08" db="EMBL/GenBank/DDBJ databases">
        <title>Murine metabolic-syndrome-specific gut microbial biobank.</title>
        <authorList>
            <person name="Liu C."/>
        </authorList>
    </citation>
    <scope>NUCLEOTIDE SEQUENCE [LARGE SCALE GENOMIC DNA]</scope>
    <source>
        <strain evidence="1 2">28</strain>
    </source>
</reference>
<dbReference type="RefSeq" id="WP_160201847.1">
    <property type="nucleotide sequence ID" value="NZ_QXWK01000013.1"/>
</dbReference>
<dbReference type="Proteomes" id="UP000446866">
    <property type="component" value="Unassembled WGS sequence"/>
</dbReference>
<protein>
    <submittedName>
        <fullName evidence="1">Uncharacterized protein</fullName>
    </submittedName>
</protein>
<organism evidence="1 2">
    <name type="scientific">Anaerotruncus colihominis</name>
    <dbReference type="NCBI Taxonomy" id="169435"/>
    <lineage>
        <taxon>Bacteria</taxon>
        <taxon>Bacillati</taxon>
        <taxon>Bacillota</taxon>
        <taxon>Clostridia</taxon>
        <taxon>Eubacteriales</taxon>
        <taxon>Oscillospiraceae</taxon>
        <taxon>Anaerotruncus</taxon>
    </lineage>
</organism>
<dbReference type="AlphaFoldDB" id="A0A845QJD5"/>
<evidence type="ECO:0000313" key="2">
    <source>
        <dbReference type="Proteomes" id="UP000446866"/>
    </source>
</evidence>
<comment type="caution">
    <text evidence="1">The sequence shown here is derived from an EMBL/GenBank/DDBJ whole genome shotgun (WGS) entry which is preliminary data.</text>
</comment>
<gene>
    <name evidence="1" type="ORF">D0435_07860</name>
</gene>
<keyword evidence="2" id="KW-1185">Reference proteome</keyword>
<name>A0A845QJD5_9FIRM</name>
<sequence>MTWITPVTERTEFDVEAAKSLKERIYAVGWVNLTAAEQMEFLGDMIGTLNHITLNRIECNTCFLEELIRRLGFAVQKLAYKKDWSRESLPVRNDLQRLVDNIAALCDSFYAMATSLPENMEIPDIAKMNAVEEVLVELKAAADLIIQSWKYCGTFSCGQDLVLPQRS</sequence>